<accession>A0A4Y7PTD1</accession>
<dbReference type="VEuPathDB" id="FungiDB:BD410DRAFT_533365"/>
<name>A0A4Y7PTD1_9AGAM</name>
<sequence length="267" mass="29863">MTSSLDPLGRPGVRRWIPFRPLTTSVFCLHSICTMSARSISQAPMSRFPLFSYPSSLVRRANLALSIRGVLVLTPPVRVTINGRAALKHKAPHRTAYGIRPYSLQNHTVYGCTVQYGTRIVDIIDLILYGTVRLTVRPYVRLRSFKPHATVRGTAVNCIIRKRCGPHACFTPTQRPPSRSQRGPSGPPTNPTMGFFISTPSYMQRNSTPSPSLRAFLHSLCKTYTSCSCCFNYWASLTVTLFISSESFITMNYTSIIHLFAMLMLPP</sequence>
<keyword evidence="3" id="KW-1185">Reference proteome</keyword>
<evidence type="ECO:0000313" key="3">
    <source>
        <dbReference type="Proteomes" id="UP000294933"/>
    </source>
</evidence>
<proteinExistence type="predicted"/>
<protein>
    <submittedName>
        <fullName evidence="2">Uncharacterized protein</fullName>
    </submittedName>
</protein>
<feature type="compositionally biased region" description="Low complexity" evidence="1">
    <location>
        <begin position="171"/>
        <end position="184"/>
    </location>
</feature>
<reference evidence="2 3" key="1">
    <citation type="submission" date="2018-06" db="EMBL/GenBank/DDBJ databases">
        <title>A transcriptomic atlas of mushroom development highlights an independent origin of complex multicellularity.</title>
        <authorList>
            <consortium name="DOE Joint Genome Institute"/>
            <person name="Krizsan K."/>
            <person name="Almasi E."/>
            <person name="Merenyi Z."/>
            <person name="Sahu N."/>
            <person name="Viragh M."/>
            <person name="Koszo T."/>
            <person name="Mondo S."/>
            <person name="Kiss B."/>
            <person name="Balint B."/>
            <person name="Kues U."/>
            <person name="Barry K."/>
            <person name="Hegedus J.C."/>
            <person name="Henrissat B."/>
            <person name="Johnson J."/>
            <person name="Lipzen A."/>
            <person name="Ohm R."/>
            <person name="Nagy I."/>
            <person name="Pangilinan J."/>
            <person name="Yan J."/>
            <person name="Xiong Y."/>
            <person name="Grigoriev I.V."/>
            <person name="Hibbett D.S."/>
            <person name="Nagy L.G."/>
        </authorList>
    </citation>
    <scope>NUCLEOTIDE SEQUENCE [LARGE SCALE GENOMIC DNA]</scope>
    <source>
        <strain evidence="2 3">SZMC22713</strain>
    </source>
</reference>
<dbReference type="AlphaFoldDB" id="A0A4Y7PTD1"/>
<dbReference type="Proteomes" id="UP000294933">
    <property type="component" value="Unassembled WGS sequence"/>
</dbReference>
<organism evidence="2 3">
    <name type="scientific">Rickenella mellea</name>
    <dbReference type="NCBI Taxonomy" id="50990"/>
    <lineage>
        <taxon>Eukaryota</taxon>
        <taxon>Fungi</taxon>
        <taxon>Dikarya</taxon>
        <taxon>Basidiomycota</taxon>
        <taxon>Agaricomycotina</taxon>
        <taxon>Agaricomycetes</taxon>
        <taxon>Hymenochaetales</taxon>
        <taxon>Rickenellaceae</taxon>
        <taxon>Rickenella</taxon>
    </lineage>
</organism>
<evidence type="ECO:0000313" key="2">
    <source>
        <dbReference type="EMBL" id="TDL17819.1"/>
    </source>
</evidence>
<feature type="region of interest" description="Disordered" evidence="1">
    <location>
        <begin position="171"/>
        <end position="190"/>
    </location>
</feature>
<dbReference type="EMBL" id="ML170215">
    <property type="protein sequence ID" value="TDL17819.1"/>
    <property type="molecule type" value="Genomic_DNA"/>
</dbReference>
<gene>
    <name evidence="2" type="ORF">BD410DRAFT_533365</name>
</gene>
<evidence type="ECO:0000256" key="1">
    <source>
        <dbReference type="SAM" id="MobiDB-lite"/>
    </source>
</evidence>